<feature type="compositionally biased region" description="Polar residues" evidence="1">
    <location>
        <begin position="458"/>
        <end position="468"/>
    </location>
</feature>
<name>A0A0A1TIP8_9HYPO</name>
<accession>A0A0A1TIP8</accession>
<dbReference type="SMART" id="SM01042">
    <property type="entry name" value="Brr6_like_C_C"/>
    <property type="match status" value="1"/>
</dbReference>
<feature type="compositionally biased region" description="Polar residues" evidence="1">
    <location>
        <begin position="45"/>
        <end position="66"/>
    </location>
</feature>
<evidence type="ECO:0000256" key="2">
    <source>
        <dbReference type="SAM" id="Phobius"/>
    </source>
</evidence>
<feature type="region of interest" description="Disordered" evidence="1">
    <location>
        <begin position="384"/>
        <end position="404"/>
    </location>
</feature>
<dbReference type="GO" id="GO:0006998">
    <property type="term" value="P:nuclear envelope organization"/>
    <property type="evidence" value="ECO:0007669"/>
    <property type="project" value="InterPro"/>
</dbReference>
<dbReference type="PANTHER" id="PTHR28136:SF1">
    <property type="entry name" value="NUCLEUS EXPORT PROTEIN BRL1"/>
    <property type="match status" value="1"/>
</dbReference>
<dbReference type="STRING" id="1531966.A0A0A1TIP8"/>
<keyword evidence="2" id="KW-1133">Transmembrane helix</keyword>
<feature type="compositionally biased region" description="Polar residues" evidence="1">
    <location>
        <begin position="17"/>
        <end position="26"/>
    </location>
</feature>
<keyword evidence="2" id="KW-0812">Transmembrane</keyword>
<feature type="domain" description="Brl1/Brr6" evidence="3">
    <location>
        <begin position="251"/>
        <end position="383"/>
    </location>
</feature>
<evidence type="ECO:0000313" key="4">
    <source>
        <dbReference type="EMBL" id="CEJ89582.1"/>
    </source>
</evidence>
<proteinExistence type="predicted"/>
<dbReference type="AlphaFoldDB" id="A0A0A1TIP8"/>
<gene>
    <name evidence="4" type="ORF">VHEMI05418</name>
</gene>
<dbReference type="OrthoDB" id="5961at2759"/>
<feature type="transmembrane region" description="Helical" evidence="2">
    <location>
        <begin position="360"/>
        <end position="379"/>
    </location>
</feature>
<keyword evidence="5" id="KW-1185">Reference proteome</keyword>
<dbReference type="HOGENOM" id="CLU_040960_0_0_1"/>
<dbReference type="GO" id="GO:0055088">
    <property type="term" value="P:lipid homeostasis"/>
    <property type="evidence" value="ECO:0007669"/>
    <property type="project" value="InterPro"/>
</dbReference>
<organism evidence="4 5">
    <name type="scientific">[Torrubiella] hemipterigena</name>
    <dbReference type="NCBI Taxonomy" id="1531966"/>
    <lineage>
        <taxon>Eukaryota</taxon>
        <taxon>Fungi</taxon>
        <taxon>Dikarya</taxon>
        <taxon>Ascomycota</taxon>
        <taxon>Pezizomycotina</taxon>
        <taxon>Sordariomycetes</taxon>
        <taxon>Hypocreomycetidae</taxon>
        <taxon>Hypocreales</taxon>
        <taxon>Clavicipitaceae</taxon>
        <taxon>Clavicipitaceae incertae sedis</taxon>
        <taxon>'Torrubiella' clade</taxon>
    </lineage>
</organism>
<dbReference type="Proteomes" id="UP000039046">
    <property type="component" value="Unassembled WGS sequence"/>
</dbReference>
<feature type="compositionally biased region" description="Basic and acidic residues" evidence="1">
    <location>
        <begin position="161"/>
        <end position="172"/>
    </location>
</feature>
<protein>
    <recommendedName>
        <fullName evidence="3">Brl1/Brr6 domain-containing protein</fullName>
    </recommendedName>
</protein>
<dbReference type="InterPro" id="IPR040202">
    <property type="entry name" value="Brl1/Brr6"/>
</dbReference>
<reference evidence="4 5" key="1">
    <citation type="journal article" date="2015" name="Genome Announc.">
        <title>Draft Genome Sequence and Gene Annotation of the Entomopathogenic Fungus Verticillium hemipterigenum.</title>
        <authorList>
            <person name="Horn F."/>
            <person name="Habel A."/>
            <person name="Scharf D.H."/>
            <person name="Dworschak J."/>
            <person name="Brakhage A.A."/>
            <person name="Guthke R."/>
            <person name="Hertweck C."/>
            <person name="Linde J."/>
        </authorList>
    </citation>
    <scope>NUCLEOTIDE SEQUENCE [LARGE SCALE GENOMIC DNA]</scope>
</reference>
<sequence length="468" mass="51443">MNPRTYESHMEWEYQGSGPQDPSSPFTHAAAKKGTSTGFGGFSSPSKASSRPNPFANLPSTPSSKPLPQLPKASVFTPQLASKVTAPPFRNPAFTTPRRPADEVIFSEASGAEDSPGMSDAPNDTPEVDHMGDVTMGGMLSPSRIDKSSRYAKSVFAKKSGKGELRAHRDPVKAGLLRKRKRHNLDKDVGSVVRYQEPDSDESGMDSDSSRIFRGGRSRSKKRPDAAPVKRGFFGSIFHMLDEHPNAPDNLHRWIQLFLNLVFISTVVGIAYTIYSTIRSDILTANEAARTELADKIAECARNFQVNGCADNNRPALVAICDEWAICLSQRPEAIMRVKVTVKQIAEIINEFSDAMNFKAWGFFFAILVVCVFSNNMMLGRHESAKTPAMPQPSGPANIPDDPSVMWMPVATPRMKRQAMLEDASDTDASPKPQPMLAYYTPSSRRSPTKSDRARSPVKSQRSPSKAY</sequence>
<dbReference type="GO" id="GO:0031965">
    <property type="term" value="C:nuclear membrane"/>
    <property type="evidence" value="ECO:0007669"/>
    <property type="project" value="InterPro"/>
</dbReference>
<evidence type="ECO:0000259" key="3">
    <source>
        <dbReference type="SMART" id="SM01042"/>
    </source>
</evidence>
<evidence type="ECO:0000313" key="5">
    <source>
        <dbReference type="Proteomes" id="UP000039046"/>
    </source>
</evidence>
<dbReference type="EMBL" id="CDHN01000002">
    <property type="protein sequence ID" value="CEJ89582.1"/>
    <property type="molecule type" value="Genomic_DNA"/>
</dbReference>
<keyword evidence="2" id="KW-0472">Membrane</keyword>
<evidence type="ECO:0000256" key="1">
    <source>
        <dbReference type="SAM" id="MobiDB-lite"/>
    </source>
</evidence>
<feature type="region of interest" description="Disordered" evidence="1">
    <location>
        <begin position="1"/>
        <end position="227"/>
    </location>
</feature>
<dbReference type="Pfam" id="PF10104">
    <property type="entry name" value="Brr6_like_C_C"/>
    <property type="match status" value="1"/>
</dbReference>
<feature type="transmembrane region" description="Helical" evidence="2">
    <location>
        <begin position="257"/>
        <end position="275"/>
    </location>
</feature>
<dbReference type="PANTHER" id="PTHR28136">
    <property type="entry name" value="NUCLEUS EXPORT PROTEIN BRR6"/>
    <property type="match status" value="1"/>
</dbReference>
<dbReference type="InterPro" id="IPR018767">
    <property type="entry name" value="Brl1/Brr6_dom"/>
</dbReference>
<feature type="region of interest" description="Disordered" evidence="1">
    <location>
        <begin position="417"/>
        <end position="468"/>
    </location>
</feature>
<feature type="compositionally biased region" description="Basic and acidic residues" evidence="1">
    <location>
        <begin position="1"/>
        <end position="12"/>
    </location>
</feature>